<name>F4KPM2_HALH1</name>
<proteinExistence type="predicted"/>
<reference key="2">
    <citation type="submission" date="2011-04" db="EMBL/GenBank/DDBJ databases">
        <title>Complete sequence of chromosome of Haliscomenobacter hydrossis DSM 1100.</title>
        <authorList>
            <consortium name="US DOE Joint Genome Institute (JGI-PGF)"/>
            <person name="Lucas S."/>
            <person name="Han J."/>
            <person name="Lapidus A."/>
            <person name="Bruce D."/>
            <person name="Goodwin L."/>
            <person name="Pitluck S."/>
            <person name="Peters L."/>
            <person name="Kyrpides N."/>
            <person name="Mavromatis K."/>
            <person name="Ivanova N."/>
            <person name="Ovchinnikova G."/>
            <person name="Pagani I."/>
            <person name="Daligault H."/>
            <person name="Detter J.C."/>
            <person name="Han C."/>
            <person name="Land M."/>
            <person name="Hauser L."/>
            <person name="Markowitz V."/>
            <person name="Cheng J.-F."/>
            <person name="Hugenholtz P."/>
            <person name="Woyke T."/>
            <person name="Wu D."/>
            <person name="Verbarg S."/>
            <person name="Frueling A."/>
            <person name="Brambilla E."/>
            <person name="Klenk H.-P."/>
            <person name="Eisen J.A."/>
        </authorList>
    </citation>
    <scope>NUCLEOTIDE SEQUENCE</scope>
    <source>
        <strain>DSM 1100</strain>
    </source>
</reference>
<evidence type="ECO:0000313" key="3">
    <source>
        <dbReference type="Proteomes" id="UP000008461"/>
    </source>
</evidence>
<evidence type="ECO:0008006" key="4">
    <source>
        <dbReference type="Google" id="ProtNLM"/>
    </source>
</evidence>
<gene>
    <name evidence="2" type="ordered locus">Halhy_3097</name>
</gene>
<dbReference type="SUPFAM" id="SSF49464">
    <property type="entry name" value="Carboxypeptidase regulatory domain-like"/>
    <property type="match status" value="1"/>
</dbReference>
<dbReference type="KEGG" id="hhy:Halhy_3097"/>
<feature type="signal peptide" evidence="1">
    <location>
        <begin position="1"/>
        <end position="24"/>
    </location>
</feature>
<protein>
    <recommendedName>
        <fullName evidence="4">Carboxypeptidase-like regulatory domain-containing protein</fullName>
    </recommendedName>
</protein>
<keyword evidence="3" id="KW-1185">Reference proteome</keyword>
<dbReference type="AlphaFoldDB" id="F4KPM2"/>
<dbReference type="Proteomes" id="UP000008461">
    <property type="component" value="Chromosome"/>
</dbReference>
<feature type="chain" id="PRO_5003315879" description="Carboxypeptidase-like regulatory domain-containing protein" evidence="1">
    <location>
        <begin position="25"/>
        <end position="215"/>
    </location>
</feature>
<organism evidence="2 3">
    <name type="scientific">Haliscomenobacter hydrossis (strain ATCC 27775 / DSM 1100 / LMG 10767 / O)</name>
    <dbReference type="NCBI Taxonomy" id="760192"/>
    <lineage>
        <taxon>Bacteria</taxon>
        <taxon>Pseudomonadati</taxon>
        <taxon>Bacteroidota</taxon>
        <taxon>Saprospiria</taxon>
        <taxon>Saprospirales</taxon>
        <taxon>Haliscomenobacteraceae</taxon>
        <taxon>Haliscomenobacter</taxon>
    </lineage>
</organism>
<dbReference type="EMBL" id="CP002691">
    <property type="protein sequence ID" value="AEE50960.1"/>
    <property type="molecule type" value="Genomic_DNA"/>
</dbReference>
<dbReference type="Pfam" id="PF13715">
    <property type="entry name" value="CarbopepD_reg_2"/>
    <property type="match status" value="1"/>
</dbReference>
<evidence type="ECO:0000256" key="1">
    <source>
        <dbReference type="SAM" id="SignalP"/>
    </source>
</evidence>
<dbReference type="eggNOG" id="COG4771">
    <property type="taxonomic scope" value="Bacteria"/>
</dbReference>
<evidence type="ECO:0000313" key="2">
    <source>
        <dbReference type="EMBL" id="AEE50960.1"/>
    </source>
</evidence>
<dbReference type="InterPro" id="IPR008969">
    <property type="entry name" value="CarboxyPept-like_regulatory"/>
</dbReference>
<dbReference type="OrthoDB" id="1115630at2"/>
<keyword evidence="1" id="KW-0732">Signal</keyword>
<dbReference type="HOGENOM" id="CLU_100905_0_0_10"/>
<dbReference type="STRING" id="760192.Halhy_3097"/>
<accession>F4KPM2</accession>
<reference evidence="2 3" key="1">
    <citation type="journal article" date="2011" name="Stand. Genomic Sci.">
        <title>Complete genome sequence of Haliscomenobacter hydrossis type strain (O).</title>
        <authorList>
            <consortium name="US DOE Joint Genome Institute (JGI-PGF)"/>
            <person name="Daligault H."/>
            <person name="Lapidus A."/>
            <person name="Zeytun A."/>
            <person name="Nolan M."/>
            <person name="Lucas S."/>
            <person name="Del Rio T.G."/>
            <person name="Tice H."/>
            <person name="Cheng J.F."/>
            <person name="Tapia R."/>
            <person name="Han C."/>
            <person name="Goodwin L."/>
            <person name="Pitluck S."/>
            <person name="Liolios K."/>
            <person name="Pagani I."/>
            <person name="Ivanova N."/>
            <person name="Huntemann M."/>
            <person name="Mavromatis K."/>
            <person name="Mikhailova N."/>
            <person name="Pati A."/>
            <person name="Chen A."/>
            <person name="Palaniappan K."/>
            <person name="Land M."/>
            <person name="Hauser L."/>
            <person name="Brambilla E.M."/>
            <person name="Rohde M."/>
            <person name="Verbarg S."/>
            <person name="Goker M."/>
            <person name="Bristow J."/>
            <person name="Eisen J.A."/>
            <person name="Markowitz V."/>
            <person name="Hugenholtz P."/>
            <person name="Kyrpides N.C."/>
            <person name="Klenk H.P."/>
            <person name="Woyke T."/>
        </authorList>
    </citation>
    <scope>NUCLEOTIDE SEQUENCE [LARGE SCALE GENOMIC DNA]</scope>
    <source>
        <strain evidence="3">ATCC 27775 / DSM 1100 / LMG 10767 / O</strain>
    </source>
</reference>
<dbReference type="RefSeq" id="WP_013765503.1">
    <property type="nucleotide sequence ID" value="NC_015510.1"/>
</dbReference>
<sequence>MMMKRKWWILILAGIMSLGAELQAQRDTNLVQFSGLVLDGSNDQLIPVPYTNIFIKGKNRGTYSDLKGFFSIVVEKGDVIRFSTIGYETVEYRIPKDLKDDRYSLVQLMTQDVVNLPETVIFPWPSRDHFRLEFLAMDVTPELQKRAAENLAKETLKKTEVGTRYDGDENADFFLRRQASNYYYYGQAPPMNIFNPIAWGKFFKAWKAGDFKKKE</sequence>